<evidence type="ECO:0000313" key="9">
    <source>
        <dbReference type="EMBL" id="GAG81386.1"/>
    </source>
</evidence>
<comment type="caution">
    <text evidence="9">The sequence shown here is derived from an EMBL/GenBank/DDBJ whole genome shotgun (WGS) entry which is preliminary data.</text>
</comment>
<dbReference type="CDD" id="cd02068">
    <property type="entry name" value="radical_SAM_B12_BD"/>
    <property type="match status" value="1"/>
</dbReference>
<dbReference type="CDD" id="cd01335">
    <property type="entry name" value="Radical_SAM"/>
    <property type="match status" value="1"/>
</dbReference>
<dbReference type="GO" id="GO:0031419">
    <property type="term" value="F:cobalamin binding"/>
    <property type="evidence" value="ECO:0007669"/>
    <property type="project" value="InterPro"/>
</dbReference>
<feature type="non-terminal residue" evidence="9">
    <location>
        <position position="1"/>
    </location>
</feature>
<keyword evidence="3" id="KW-0949">S-adenosyl-L-methionine</keyword>
<evidence type="ECO:0000256" key="1">
    <source>
        <dbReference type="ARBA" id="ARBA00001966"/>
    </source>
</evidence>
<dbReference type="SFLD" id="SFLDS00029">
    <property type="entry name" value="Radical_SAM"/>
    <property type="match status" value="1"/>
</dbReference>
<keyword evidence="2" id="KW-0808">Transferase</keyword>
<dbReference type="PROSITE" id="PS51918">
    <property type="entry name" value="RADICAL_SAM"/>
    <property type="match status" value="1"/>
</dbReference>
<dbReference type="InterPro" id="IPR006158">
    <property type="entry name" value="Cobalamin-bd"/>
</dbReference>
<protein>
    <submittedName>
        <fullName evidence="9">Uncharacterized protein</fullName>
    </submittedName>
</protein>
<dbReference type="InterPro" id="IPR007197">
    <property type="entry name" value="rSAM"/>
</dbReference>
<comment type="cofactor">
    <cofactor evidence="1">
        <name>[4Fe-4S] cluster</name>
        <dbReference type="ChEBI" id="CHEBI:49883"/>
    </cofactor>
</comment>
<sequence>VERTLKWIKQENPDVLGFSTITTAGTGIISAEISRRVKEEINPNIKILFGNYHATFNDRRILEKYPFIDACIRGEGEKTLLEIAQKVEKDQNFEGIKGLTYRDNGRIVRNDDRPQIKDLDILPFPDRSLLGNIEYKNEVEGLELSVGKFTSAASSRGCAFQCSFCSSAMFWGKWRPRSPENIVEELSLLEGQGYKNLQWVDDNFTISKKRLLKLSNLIRKEKLDFNWMAEGRVTQSSKELLSAMKQAGCKILSFGVESGSQRLLDWYNKKITINQIYDAVKNSKKWELT</sequence>
<dbReference type="AlphaFoldDB" id="X1CAM8"/>
<evidence type="ECO:0000256" key="2">
    <source>
        <dbReference type="ARBA" id="ARBA00022679"/>
    </source>
</evidence>
<dbReference type="SUPFAM" id="SSF102114">
    <property type="entry name" value="Radical SAM enzymes"/>
    <property type="match status" value="1"/>
</dbReference>
<dbReference type="GO" id="GO:0046872">
    <property type="term" value="F:metal ion binding"/>
    <property type="evidence" value="ECO:0007669"/>
    <property type="project" value="UniProtKB-KW"/>
</dbReference>
<dbReference type="GO" id="GO:0003824">
    <property type="term" value="F:catalytic activity"/>
    <property type="evidence" value="ECO:0007669"/>
    <property type="project" value="InterPro"/>
</dbReference>
<name>X1CAM8_9ZZZZ</name>
<dbReference type="SFLD" id="SFLDG01123">
    <property type="entry name" value="methyltransferase_(Class_B)"/>
    <property type="match status" value="1"/>
</dbReference>
<dbReference type="Gene3D" id="3.40.50.280">
    <property type="entry name" value="Cobalamin-binding domain"/>
    <property type="match status" value="1"/>
</dbReference>
<dbReference type="EMBL" id="BART01017739">
    <property type="protein sequence ID" value="GAG81386.1"/>
    <property type="molecule type" value="Genomic_DNA"/>
</dbReference>
<dbReference type="PANTHER" id="PTHR43409">
    <property type="entry name" value="ANAEROBIC MAGNESIUM-PROTOPORPHYRIN IX MONOMETHYL ESTER CYCLASE-RELATED"/>
    <property type="match status" value="1"/>
</dbReference>
<keyword evidence="5" id="KW-0408">Iron</keyword>
<evidence type="ECO:0000259" key="7">
    <source>
        <dbReference type="PROSITE" id="PS51332"/>
    </source>
</evidence>
<accession>X1CAM8</accession>
<organism evidence="9">
    <name type="scientific">marine sediment metagenome</name>
    <dbReference type="NCBI Taxonomy" id="412755"/>
    <lineage>
        <taxon>unclassified sequences</taxon>
        <taxon>metagenomes</taxon>
        <taxon>ecological metagenomes</taxon>
    </lineage>
</organism>
<evidence type="ECO:0000256" key="4">
    <source>
        <dbReference type="ARBA" id="ARBA00022723"/>
    </source>
</evidence>
<dbReference type="Pfam" id="PF04055">
    <property type="entry name" value="Radical_SAM"/>
    <property type="match status" value="1"/>
</dbReference>
<dbReference type="InterPro" id="IPR058240">
    <property type="entry name" value="rSAM_sf"/>
</dbReference>
<dbReference type="InterPro" id="IPR023404">
    <property type="entry name" value="rSAM_horseshoe"/>
</dbReference>
<evidence type="ECO:0000256" key="6">
    <source>
        <dbReference type="ARBA" id="ARBA00023014"/>
    </source>
</evidence>
<evidence type="ECO:0000256" key="3">
    <source>
        <dbReference type="ARBA" id="ARBA00022691"/>
    </source>
</evidence>
<dbReference type="PANTHER" id="PTHR43409:SF7">
    <property type="entry name" value="BLL1977 PROTEIN"/>
    <property type="match status" value="1"/>
</dbReference>
<dbReference type="Gene3D" id="3.80.30.20">
    <property type="entry name" value="tm_1862 like domain"/>
    <property type="match status" value="1"/>
</dbReference>
<feature type="domain" description="B12-binding" evidence="7">
    <location>
        <begin position="1"/>
        <end position="94"/>
    </location>
</feature>
<dbReference type="Pfam" id="PF02310">
    <property type="entry name" value="B12-binding"/>
    <property type="match status" value="1"/>
</dbReference>
<evidence type="ECO:0000256" key="5">
    <source>
        <dbReference type="ARBA" id="ARBA00023004"/>
    </source>
</evidence>
<gene>
    <name evidence="9" type="ORF">S01H4_33666</name>
</gene>
<dbReference type="InterPro" id="IPR051198">
    <property type="entry name" value="BchE-like"/>
</dbReference>
<dbReference type="SFLD" id="SFLDG01082">
    <property type="entry name" value="B12-binding_domain_containing"/>
    <property type="match status" value="1"/>
</dbReference>
<keyword evidence="6" id="KW-0411">Iron-sulfur</keyword>
<dbReference type="GO" id="GO:0051539">
    <property type="term" value="F:4 iron, 4 sulfur cluster binding"/>
    <property type="evidence" value="ECO:0007669"/>
    <property type="project" value="UniProtKB-KW"/>
</dbReference>
<reference evidence="9" key="1">
    <citation type="journal article" date="2014" name="Front. Microbiol.">
        <title>High frequency of phylogenetically diverse reductive dehalogenase-homologous genes in deep subseafloor sedimentary metagenomes.</title>
        <authorList>
            <person name="Kawai M."/>
            <person name="Futagami T."/>
            <person name="Toyoda A."/>
            <person name="Takaki Y."/>
            <person name="Nishi S."/>
            <person name="Hori S."/>
            <person name="Arai W."/>
            <person name="Tsubouchi T."/>
            <person name="Morono Y."/>
            <person name="Uchiyama I."/>
            <person name="Ito T."/>
            <person name="Fujiyama A."/>
            <person name="Inagaki F."/>
            <person name="Takami H."/>
        </authorList>
    </citation>
    <scope>NUCLEOTIDE SEQUENCE</scope>
    <source>
        <strain evidence="9">Expedition CK06-06</strain>
    </source>
</reference>
<keyword evidence="4" id="KW-0479">Metal-binding</keyword>
<proteinExistence type="predicted"/>
<feature type="domain" description="Radical SAM core" evidence="8">
    <location>
        <begin position="144"/>
        <end position="289"/>
    </location>
</feature>
<dbReference type="InterPro" id="IPR034466">
    <property type="entry name" value="Methyltransferase_Class_B"/>
</dbReference>
<evidence type="ECO:0000259" key="8">
    <source>
        <dbReference type="PROSITE" id="PS51918"/>
    </source>
</evidence>
<dbReference type="PROSITE" id="PS51332">
    <property type="entry name" value="B12_BINDING"/>
    <property type="match status" value="1"/>
</dbReference>